<feature type="compositionally biased region" description="Basic residues" evidence="1">
    <location>
        <begin position="36"/>
        <end position="50"/>
    </location>
</feature>
<name>A0A158C0J7_9BURK</name>
<feature type="signal peptide" evidence="2">
    <location>
        <begin position="1"/>
        <end position="25"/>
    </location>
</feature>
<dbReference type="Proteomes" id="UP000054978">
    <property type="component" value="Unassembled WGS sequence"/>
</dbReference>
<proteinExistence type="predicted"/>
<evidence type="ECO:0000256" key="1">
    <source>
        <dbReference type="SAM" id="MobiDB-lite"/>
    </source>
</evidence>
<evidence type="ECO:0000313" key="3">
    <source>
        <dbReference type="EMBL" id="SAK75885.1"/>
    </source>
</evidence>
<evidence type="ECO:0000256" key="2">
    <source>
        <dbReference type="SAM" id="SignalP"/>
    </source>
</evidence>
<feature type="chain" id="PRO_5007622342" description="Acid shock protein" evidence="2">
    <location>
        <begin position="26"/>
        <end position="60"/>
    </location>
</feature>
<reference evidence="3" key="1">
    <citation type="submission" date="2016-01" db="EMBL/GenBank/DDBJ databases">
        <authorList>
            <person name="Peeters C."/>
        </authorList>
    </citation>
    <scope>NUCLEOTIDE SEQUENCE [LARGE SCALE GENOMIC DNA]</scope>
    <source>
        <strain evidence="3">LMG 29326</strain>
    </source>
</reference>
<evidence type="ECO:0008006" key="5">
    <source>
        <dbReference type="Google" id="ProtNLM"/>
    </source>
</evidence>
<keyword evidence="4" id="KW-1185">Reference proteome</keyword>
<gene>
    <name evidence="3" type="ORF">AWB83_03871</name>
</gene>
<dbReference type="EMBL" id="FCOB02000018">
    <property type="protein sequence ID" value="SAK75885.1"/>
    <property type="molecule type" value="Genomic_DNA"/>
</dbReference>
<organism evidence="3 4">
    <name type="scientific">Caballeronia ptereochthonis</name>
    <dbReference type="NCBI Taxonomy" id="1777144"/>
    <lineage>
        <taxon>Bacteria</taxon>
        <taxon>Pseudomonadati</taxon>
        <taxon>Pseudomonadota</taxon>
        <taxon>Betaproteobacteria</taxon>
        <taxon>Burkholderiales</taxon>
        <taxon>Burkholderiaceae</taxon>
        <taxon>Caballeronia</taxon>
    </lineage>
</organism>
<dbReference type="AlphaFoldDB" id="A0A158C0J7"/>
<accession>A0A158C0J7</accession>
<evidence type="ECO:0000313" key="4">
    <source>
        <dbReference type="Proteomes" id="UP000054978"/>
    </source>
</evidence>
<protein>
    <recommendedName>
        <fullName evidence="5">Acid shock protein</fullName>
    </recommendedName>
</protein>
<keyword evidence="2" id="KW-0732">Signal</keyword>
<sequence length="60" mass="6533">MKTSLKKSLVLLVLAAFAAPTLSYAAAEYPDNKPRPAYHKKGQKHKHSKKSATPPATQSQ</sequence>
<comment type="caution">
    <text evidence="3">The sequence shown here is derived from an EMBL/GenBank/DDBJ whole genome shotgun (WGS) entry which is preliminary data.</text>
</comment>
<feature type="region of interest" description="Disordered" evidence="1">
    <location>
        <begin position="28"/>
        <end position="60"/>
    </location>
</feature>
<dbReference type="RefSeq" id="WP_087047261.1">
    <property type="nucleotide sequence ID" value="NZ_FCOB02000018.1"/>
</dbReference>